<dbReference type="GO" id="GO:0005524">
    <property type="term" value="F:ATP binding"/>
    <property type="evidence" value="ECO:0007669"/>
    <property type="project" value="UniProtKB-UniRule"/>
</dbReference>
<evidence type="ECO:0000256" key="3">
    <source>
        <dbReference type="HAMAP-Rule" id="MF_00376"/>
    </source>
</evidence>
<evidence type="ECO:0000256" key="1">
    <source>
        <dbReference type="ARBA" id="ARBA00022741"/>
    </source>
</evidence>
<dbReference type="InterPro" id="IPR001977">
    <property type="entry name" value="Depp_CoAkinase"/>
</dbReference>
<dbReference type="SUPFAM" id="SSF52540">
    <property type="entry name" value="P-loop containing nucleoside triphosphate hydrolases"/>
    <property type="match status" value="1"/>
</dbReference>
<accession>A0A2X2YNW8</accession>
<keyword evidence="3 5" id="KW-0808">Transferase</keyword>
<reference evidence="5 6" key="1">
    <citation type="submission" date="2018-06" db="EMBL/GenBank/DDBJ databases">
        <authorList>
            <consortium name="Pathogen Informatics"/>
            <person name="Doyle S."/>
        </authorList>
    </citation>
    <scope>NUCLEOTIDE SEQUENCE [LARGE SCALE GENOMIC DNA]</scope>
    <source>
        <strain evidence="5 6">NCTC11820</strain>
    </source>
</reference>
<keyword evidence="3" id="KW-0173">Coenzyme A biosynthesis</keyword>
<dbReference type="GO" id="GO:0004140">
    <property type="term" value="F:dephospho-CoA kinase activity"/>
    <property type="evidence" value="ECO:0007669"/>
    <property type="project" value="UniProtKB-UniRule"/>
</dbReference>
<keyword evidence="3 5" id="KW-0418">Kinase</keyword>
<evidence type="ECO:0000256" key="4">
    <source>
        <dbReference type="NCBIfam" id="TIGR00152"/>
    </source>
</evidence>
<evidence type="ECO:0000313" key="5">
    <source>
        <dbReference type="EMBL" id="SQB64571.1"/>
    </source>
</evidence>
<keyword evidence="3" id="KW-0963">Cytoplasm</keyword>
<dbReference type="Proteomes" id="UP000250245">
    <property type="component" value="Unassembled WGS sequence"/>
</dbReference>
<dbReference type="CDD" id="cd02022">
    <property type="entry name" value="DPCK"/>
    <property type="match status" value="1"/>
</dbReference>
<dbReference type="AlphaFoldDB" id="A0A2X2YNW8"/>
<comment type="subcellular location">
    <subcellularLocation>
        <location evidence="3">Cytoplasm</location>
    </subcellularLocation>
</comment>
<dbReference type="Gene3D" id="3.40.50.300">
    <property type="entry name" value="P-loop containing nucleotide triphosphate hydrolases"/>
    <property type="match status" value="1"/>
</dbReference>
<dbReference type="PANTHER" id="PTHR10695:SF46">
    <property type="entry name" value="BIFUNCTIONAL COENZYME A SYNTHASE-RELATED"/>
    <property type="match status" value="1"/>
</dbReference>
<dbReference type="HAMAP" id="MF_00376">
    <property type="entry name" value="Dephospho_CoA_kinase"/>
    <property type="match status" value="1"/>
</dbReference>
<dbReference type="GeneID" id="55565775"/>
<evidence type="ECO:0000313" key="6">
    <source>
        <dbReference type="Proteomes" id="UP000250245"/>
    </source>
</evidence>
<dbReference type="PROSITE" id="PS51219">
    <property type="entry name" value="DPCK"/>
    <property type="match status" value="1"/>
</dbReference>
<evidence type="ECO:0000256" key="2">
    <source>
        <dbReference type="ARBA" id="ARBA00022840"/>
    </source>
</evidence>
<comment type="pathway">
    <text evidence="3">Cofactor biosynthesis; coenzyme A biosynthesis; CoA from (R)-pantothenate: step 5/5.</text>
</comment>
<dbReference type="EC" id="2.7.1.24" evidence="3 4"/>
<dbReference type="Pfam" id="PF01121">
    <property type="entry name" value="CoaE"/>
    <property type="match status" value="1"/>
</dbReference>
<gene>
    <name evidence="3 5" type="primary">coaE</name>
    <name evidence="5" type="ORF">NCTC11820_00920</name>
</gene>
<dbReference type="OMA" id="CQMDIEQ"/>
<dbReference type="GO" id="GO:0005737">
    <property type="term" value="C:cytoplasm"/>
    <property type="evidence" value="ECO:0007669"/>
    <property type="project" value="UniProtKB-SubCell"/>
</dbReference>
<name>A0A2X2YNW8_9ACTO</name>
<dbReference type="GO" id="GO:0015937">
    <property type="term" value="P:coenzyme A biosynthetic process"/>
    <property type="evidence" value="ECO:0007669"/>
    <property type="project" value="UniProtKB-UniRule"/>
</dbReference>
<keyword evidence="1 3" id="KW-0547">Nucleotide-binding</keyword>
<dbReference type="InterPro" id="IPR027417">
    <property type="entry name" value="P-loop_NTPase"/>
</dbReference>
<feature type="binding site" evidence="3">
    <location>
        <begin position="25"/>
        <end position="30"/>
    </location>
    <ligand>
        <name>ATP</name>
        <dbReference type="ChEBI" id="CHEBI:30616"/>
    </ligand>
</feature>
<sequence length="210" mass="22646">MLKQLRKFSAPDDRALKVGISGGIGSGKTAFTNCLAALGGVRFDADEVLRTITGSPGRALTQIREAFGASVWEPGGQLNRAALAQLIFSDPAAKARLESILHPLVWQEMDLVLASLEPGDVLLAEIPLLTETGNHTRFDCCVMVDAPLEVRLSRLIGGRQLTEAQARARINAQASRVQREAIATFWVDNCGTPEDLNADATALWNLLSRV</sequence>
<comment type="catalytic activity">
    <reaction evidence="3">
        <text>3'-dephospho-CoA + ATP = ADP + CoA + H(+)</text>
        <dbReference type="Rhea" id="RHEA:18245"/>
        <dbReference type="ChEBI" id="CHEBI:15378"/>
        <dbReference type="ChEBI" id="CHEBI:30616"/>
        <dbReference type="ChEBI" id="CHEBI:57287"/>
        <dbReference type="ChEBI" id="CHEBI:57328"/>
        <dbReference type="ChEBI" id="CHEBI:456216"/>
        <dbReference type="EC" id="2.7.1.24"/>
    </reaction>
</comment>
<dbReference type="PANTHER" id="PTHR10695">
    <property type="entry name" value="DEPHOSPHO-COA KINASE-RELATED"/>
    <property type="match status" value="1"/>
</dbReference>
<dbReference type="RefSeq" id="WP_004006828.1">
    <property type="nucleotide sequence ID" value="NZ_CP068112.1"/>
</dbReference>
<dbReference type="EMBL" id="UASJ01000001">
    <property type="protein sequence ID" value="SQB64571.1"/>
    <property type="molecule type" value="Genomic_DNA"/>
</dbReference>
<protein>
    <recommendedName>
        <fullName evidence="3 4">Dephospho-CoA kinase</fullName>
        <ecNumber evidence="3 4">2.7.1.24</ecNumber>
    </recommendedName>
    <alternativeName>
        <fullName evidence="3">Dephosphocoenzyme A kinase</fullName>
    </alternativeName>
</protein>
<comment type="similarity">
    <text evidence="3">Belongs to the CoaE family.</text>
</comment>
<organism evidence="5 6">
    <name type="scientific">Mobiluncus curtisii</name>
    <dbReference type="NCBI Taxonomy" id="2051"/>
    <lineage>
        <taxon>Bacteria</taxon>
        <taxon>Bacillati</taxon>
        <taxon>Actinomycetota</taxon>
        <taxon>Actinomycetes</taxon>
        <taxon>Actinomycetales</taxon>
        <taxon>Actinomycetaceae</taxon>
        <taxon>Mobiluncus</taxon>
    </lineage>
</organism>
<comment type="function">
    <text evidence="3">Catalyzes the phosphorylation of the 3'-hydroxyl group of dephosphocoenzyme A to form coenzyme A.</text>
</comment>
<proteinExistence type="inferred from homology"/>
<dbReference type="NCBIfam" id="TIGR00152">
    <property type="entry name" value="dephospho-CoA kinase"/>
    <property type="match status" value="1"/>
</dbReference>
<dbReference type="UniPathway" id="UPA00241">
    <property type="reaction ID" value="UER00356"/>
</dbReference>
<keyword evidence="2 3" id="KW-0067">ATP-binding</keyword>